<dbReference type="InterPro" id="IPR001293">
    <property type="entry name" value="Znf_TRAF"/>
</dbReference>
<keyword evidence="8" id="KW-0175">Coiled coil</keyword>
<feature type="domain" description="TRAF-type" evidence="10">
    <location>
        <begin position="66"/>
        <end position="114"/>
    </location>
</feature>
<evidence type="ECO:0000313" key="12">
    <source>
        <dbReference type="Proteomes" id="UP000014500"/>
    </source>
</evidence>
<evidence type="ECO:0000256" key="7">
    <source>
        <dbReference type="PROSITE-ProRule" id="PRU00207"/>
    </source>
</evidence>
<dbReference type="PROSITE" id="PS50145">
    <property type="entry name" value="ZF_TRAF"/>
    <property type="match status" value="1"/>
</dbReference>
<evidence type="ECO:0000256" key="2">
    <source>
        <dbReference type="ARBA" id="ARBA00022490"/>
    </source>
</evidence>
<proteinExistence type="predicted"/>
<keyword evidence="6 7" id="KW-0862">Zinc</keyword>
<dbReference type="EnsemblMetazoa" id="SMAR009498-RA">
    <property type="protein sequence ID" value="SMAR009498-PA"/>
    <property type="gene ID" value="SMAR009498"/>
</dbReference>
<dbReference type="SMART" id="SM00061">
    <property type="entry name" value="MATH"/>
    <property type="match status" value="1"/>
</dbReference>
<dbReference type="STRING" id="126957.T1J764"/>
<feature type="domain" description="MATH" evidence="9">
    <location>
        <begin position="430"/>
        <end position="576"/>
    </location>
</feature>
<dbReference type="Gene3D" id="3.30.40.10">
    <property type="entry name" value="Zinc/RING finger domain, C3HC4 (zinc finger)"/>
    <property type="match status" value="1"/>
</dbReference>
<organism evidence="11 12">
    <name type="scientific">Strigamia maritima</name>
    <name type="common">European centipede</name>
    <name type="synonym">Geophilus maritimus</name>
    <dbReference type="NCBI Taxonomy" id="126957"/>
    <lineage>
        <taxon>Eukaryota</taxon>
        <taxon>Metazoa</taxon>
        <taxon>Ecdysozoa</taxon>
        <taxon>Arthropoda</taxon>
        <taxon>Myriapoda</taxon>
        <taxon>Chilopoda</taxon>
        <taxon>Pleurostigmophora</taxon>
        <taxon>Geophilomorpha</taxon>
        <taxon>Linotaeniidae</taxon>
        <taxon>Strigamia</taxon>
    </lineage>
</organism>
<dbReference type="GO" id="GO:0043122">
    <property type="term" value="P:regulation of canonical NF-kappaB signal transduction"/>
    <property type="evidence" value="ECO:0007669"/>
    <property type="project" value="TreeGrafter"/>
</dbReference>
<dbReference type="HOGENOM" id="CLU_037167_1_1_1"/>
<dbReference type="GO" id="GO:0005737">
    <property type="term" value="C:cytoplasm"/>
    <property type="evidence" value="ECO:0007669"/>
    <property type="project" value="UniProtKB-SubCell"/>
</dbReference>
<keyword evidence="2" id="KW-0963">Cytoplasm</keyword>
<dbReference type="PhylomeDB" id="T1J764"/>
<keyword evidence="12" id="KW-1185">Reference proteome</keyword>
<accession>T1J764</accession>
<reference evidence="11" key="2">
    <citation type="submission" date="2015-02" db="UniProtKB">
        <authorList>
            <consortium name="EnsemblMetazoa"/>
        </authorList>
    </citation>
    <scope>IDENTIFICATION</scope>
</reference>
<keyword evidence="5 7" id="KW-0863">Zinc-finger</keyword>
<feature type="coiled-coil region" evidence="8">
    <location>
        <begin position="354"/>
        <end position="409"/>
    </location>
</feature>
<sequence>MDSLVLTCFKCGTKNRLRKEQLGGDICCQRCGLQVLHHDKAEIDSHLQEELCSYCNSNVNPDKIKSHNDVCDMYPINCSFCNRKFIRQTMNVHERECVRNLRWCKYSPIGCQFQGTQLETEKHEVGNFHGELVMKLLLNLQTEQSSNATVLARSLNELMSLKDDNARRNSSAGVECQDVILQQNEYCIKMKVKQALSLFTALGGVQMGNSSPTPIPAHLLGDAKVKDNMEEIIKKQEIEIKQQTEELMTQNTQLKHEYDDNMEEIIRKQEMEINLCKQQTDELMIQNTQLKHECGLVKDMFDQQSKEIEKLEESLTTLTKQQTEQCDKVENHENTLNAVITANNNLNKSVADDKKFLSDKMDDVSRKQNDLEDDLARDKDKLENNCNQQNQLKKKVEKLENNCIQQNQLKGKLDGLETNIRNKLSSFLTHGHFIWKVDNFAQLQLNAKSGTQTFVYSDPFYSSVFGYKIRLMLNPNGVEEGNGTHLTISLQVMKSPNDAILKWPIECTAELSLLDQLKHKDHFTRQLKCDFIRFREAYTKPIVDFNCAIGFGTFISLDELKPLYLVDDAIFIKVECINPQTPNILGQCKDLLVVSIDMFYILRVEAL</sequence>
<evidence type="ECO:0000256" key="8">
    <source>
        <dbReference type="SAM" id="Coils"/>
    </source>
</evidence>
<reference evidence="12" key="1">
    <citation type="submission" date="2011-05" db="EMBL/GenBank/DDBJ databases">
        <authorList>
            <person name="Richards S.R."/>
            <person name="Qu J."/>
            <person name="Jiang H."/>
            <person name="Jhangiani S.N."/>
            <person name="Agravi P."/>
            <person name="Goodspeed R."/>
            <person name="Gross S."/>
            <person name="Mandapat C."/>
            <person name="Jackson L."/>
            <person name="Mathew T."/>
            <person name="Pu L."/>
            <person name="Thornton R."/>
            <person name="Saada N."/>
            <person name="Wilczek-Boney K.B."/>
            <person name="Lee S."/>
            <person name="Kovar C."/>
            <person name="Wu Y."/>
            <person name="Scherer S.E."/>
            <person name="Worley K.C."/>
            <person name="Muzny D.M."/>
            <person name="Gibbs R."/>
        </authorList>
    </citation>
    <scope>NUCLEOTIDE SEQUENCE</scope>
    <source>
        <strain evidence="12">Brora</strain>
    </source>
</reference>
<evidence type="ECO:0000259" key="10">
    <source>
        <dbReference type="PROSITE" id="PS50145"/>
    </source>
</evidence>
<dbReference type="eggNOG" id="KOG0297">
    <property type="taxonomic scope" value="Eukaryota"/>
</dbReference>
<dbReference type="EMBL" id="JH431913">
    <property type="status" value="NOT_ANNOTATED_CDS"/>
    <property type="molecule type" value="Genomic_DNA"/>
</dbReference>
<dbReference type="Proteomes" id="UP000014500">
    <property type="component" value="Unassembled WGS sequence"/>
</dbReference>
<evidence type="ECO:0000256" key="1">
    <source>
        <dbReference type="ARBA" id="ARBA00004496"/>
    </source>
</evidence>
<evidence type="ECO:0008006" key="13">
    <source>
        <dbReference type="Google" id="ProtNLM"/>
    </source>
</evidence>
<evidence type="ECO:0000256" key="5">
    <source>
        <dbReference type="ARBA" id="ARBA00022771"/>
    </source>
</evidence>
<dbReference type="AlphaFoldDB" id="T1J764"/>
<dbReference type="GO" id="GO:0008270">
    <property type="term" value="F:zinc ion binding"/>
    <property type="evidence" value="ECO:0007669"/>
    <property type="project" value="UniProtKB-KW"/>
</dbReference>
<keyword evidence="4" id="KW-0677">Repeat</keyword>
<dbReference type="PROSITE" id="PS50144">
    <property type="entry name" value="MATH"/>
    <property type="match status" value="1"/>
</dbReference>
<evidence type="ECO:0000256" key="6">
    <source>
        <dbReference type="ARBA" id="ARBA00022833"/>
    </source>
</evidence>
<evidence type="ECO:0000259" key="9">
    <source>
        <dbReference type="PROSITE" id="PS50144"/>
    </source>
</evidence>
<dbReference type="PANTHER" id="PTHR10131">
    <property type="entry name" value="TNF RECEPTOR ASSOCIATED FACTOR"/>
    <property type="match status" value="1"/>
</dbReference>
<feature type="zinc finger region" description="TRAF-type" evidence="7">
    <location>
        <begin position="66"/>
        <end position="114"/>
    </location>
</feature>
<keyword evidence="3 7" id="KW-0479">Metal-binding</keyword>
<dbReference type="PANTHER" id="PTHR10131:SF94">
    <property type="entry name" value="TNF RECEPTOR-ASSOCIATED FACTOR 4"/>
    <property type="match status" value="1"/>
</dbReference>
<evidence type="ECO:0000256" key="4">
    <source>
        <dbReference type="ARBA" id="ARBA00022737"/>
    </source>
</evidence>
<dbReference type="SUPFAM" id="SSF49599">
    <property type="entry name" value="TRAF domain-like"/>
    <property type="match status" value="2"/>
</dbReference>
<dbReference type="InterPro" id="IPR008974">
    <property type="entry name" value="TRAF-like"/>
</dbReference>
<dbReference type="InterPro" id="IPR013083">
    <property type="entry name" value="Znf_RING/FYVE/PHD"/>
</dbReference>
<dbReference type="Pfam" id="PF22486">
    <property type="entry name" value="MATH_2"/>
    <property type="match status" value="1"/>
</dbReference>
<evidence type="ECO:0000313" key="11">
    <source>
        <dbReference type="EnsemblMetazoa" id="SMAR009498-PA"/>
    </source>
</evidence>
<feature type="coiled-coil region" evidence="8">
    <location>
        <begin position="226"/>
        <end position="253"/>
    </location>
</feature>
<comment type="subcellular location">
    <subcellularLocation>
        <location evidence="1">Cytoplasm</location>
    </subcellularLocation>
</comment>
<evidence type="ECO:0000256" key="3">
    <source>
        <dbReference type="ARBA" id="ARBA00022723"/>
    </source>
</evidence>
<name>T1J764_STRMM</name>
<dbReference type="InterPro" id="IPR002083">
    <property type="entry name" value="MATH/TRAF_dom"/>
</dbReference>
<protein>
    <recommendedName>
        <fullName evidence="13">MATH domain-containing protein</fullName>
    </recommendedName>
</protein>
<dbReference type="Gene3D" id="2.60.210.10">
    <property type="entry name" value="Apoptosis, Tumor Necrosis Factor Receptor Associated Protein 2, Chain A"/>
    <property type="match status" value="1"/>
</dbReference>